<feature type="transmembrane region" description="Helical" evidence="8">
    <location>
        <begin position="224"/>
        <end position="243"/>
    </location>
</feature>
<dbReference type="InterPro" id="IPR001463">
    <property type="entry name" value="Na/Ala_symport"/>
</dbReference>
<proteinExistence type="inferred from homology"/>
<gene>
    <name evidence="9" type="ORF">DMP08_09670</name>
</gene>
<evidence type="ECO:0000256" key="3">
    <source>
        <dbReference type="ARBA" id="ARBA00022448"/>
    </source>
</evidence>
<dbReference type="GO" id="GO:0005886">
    <property type="term" value="C:plasma membrane"/>
    <property type="evidence" value="ECO:0007669"/>
    <property type="project" value="UniProtKB-SubCell"/>
</dbReference>
<feature type="transmembrane region" description="Helical" evidence="8">
    <location>
        <begin position="312"/>
        <end position="338"/>
    </location>
</feature>
<feature type="transmembrane region" description="Helical" evidence="8">
    <location>
        <begin position="154"/>
        <end position="173"/>
    </location>
</feature>
<keyword evidence="6 8" id="KW-1133">Transmembrane helix</keyword>
<protein>
    <submittedName>
        <fullName evidence="9">Sodium:alanine symporter family protein</fullName>
    </submittedName>
</protein>
<evidence type="ECO:0000256" key="1">
    <source>
        <dbReference type="ARBA" id="ARBA00004651"/>
    </source>
</evidence>
<feature type="transmembrane region" description="Helical" evidence="8">
    <location>
        <begin position="193"/>
        <end position="212"/>
    </location>
</feature>
<dbReference type="PANTHER" id="PTHR30330">
    <property type="entry name" value="AGSS FAMILY TRANSPORTER, SODIUM-ALANINE"/>
    <property type="match status" value="1"/>
</dbReference>
<evidence type="ECO:0000256" key="6">
    <source>
        <dbReference type="ARBA" id="ARBA00022989"/>
    </source>
</evidence>
<name>A0A3N0B1D9_9ACTN</name>
<evidence type="ECO:0000256" key="4">
    <source>
        <dbReference type="ARBA" id="ARBA00022475"/>
    </source>
</evidence>
<dbReference type="PRINTS" id="PR00175">
    <property type="entry name" value="NAALASMPORT"/>
</dbReference>
<keyword evidence="10" id="KW-1185">Reference proteome</keyword>
<evidence type="ECO:0000313" key="9">
    <source>
        <dbReference type="EMBL" id="RNL40935.1"/>
    </source>
</evidence>
<evidence type="ECO:0000313" key="10">
    <source>
        <dbReference type="Proteomes" id="UP000278632"/>
    </source>
</evidence>
<dbReference type="Gene3D" id="1.20.1740.10">
    <property type="entry name" value="Amino acid/polyamine transporter I"/>
    <property type="match status" value="1"/>
</dbReference>
<sequence>MFDILNTIDSFVWGPVMIALLLGSHLFFTVKTGFIQRKLPQAIKLSLTSDPEGKGDISHFGALATALAATIGTGSIVGVATAILAGGPGAVFWMWITGVFGIATKYAEVYAAVKYRVKDHNGAMLGGAMYIWERAFRRNDKGELDPGPGGRPPWWAKLGAIAFAAFAAIAAIGTGSAVQASAMTGIITSNAPVPAWMVGVAIVILVSVVIFGGVESISRVCEKLVPFMAVAYAGGCIVILVLNGPLLGEALGLILECAFTPKAAFGGAVGSGIMVALQFGCARGLFSNESGLGSAPIVAAAASTRNPAQQALVAMTGTFWSTVVICALTGIVLVSTMLAHPEIASDILTNPTLYSGAQLASEAFSKIPYIGTPILVLGMVAFSYTTILGWSYYGSRCITYLFGRYAIRPYQVVYVAVAFLGAIGVGDMVWLVSDIGNALMAIPNIVVVLMLSGMVARETRHYIYDGNLDEADDAPIPQLEGK</sequence>
<dbReference type="AlphaFoldDB" id="A0A3N0B1D9"/>
<dbReference type="PANTHER" id="PTHR30330:SF3">
    <property type="entry name" value="TRANSCRIPTIONAL REGULATOR, LRP FAMILY"/>
    <property type="match status" value="1"/>
</dbReference>
<reference evidence="10" key="1">
    <citation type="submission" date="2018-05" db="EMBL/GenBank/DDBJ databases">
        <title>Genome Sequencing of selected type strains of the family Eggerthellaceae.</title>
        <authorList>
            <person name="Danylec N."/>
            <person name="Stoll D.A."/>
            <person name="Doetsch A."/>
            <person name="Huch M."/>
        </authorList>
    </citation>
    <scope>NUCLEOTIDE SEQUENCE [LARGE SCALE GENOMIC DNA]</scope>
    <source>
        <strain evidence="10">DSM 16106</strain>
    </source>
</reference>
<accession>A0A3N0B1D9</accession>
<evidence type="ECO:0000256" key="7">
    <source>
        <dbReference type="ARBA" id="ARBA00023136"/>
    </source>
</evidence>
<comment type="subcellular location">
    <subcellularLocation>
        <location evidence="1 8">Cell membrane</location>
        <topology evidence="1 8">Multi-pass membrane protein</topology>
    </subcellularLocation>
</comment>
<keyword evidence="4 8" id="KW-1003">Cell membrane</keyword>
<evidence type="ECO:0000256" key="5">
    <source>
        <dbReference type="ARBA" id="ARBA00022692"/>
    </source>
</evidence>
<feature type="transmembrane region" description="Helical" evidence="8">
    <location>
        <begin position="412"/>
        <end position="432"/>
    </location>
</feature>
<evidence type="ECO:0000256" key="2">
    <source>
        <dbReference type="ARBA" id="ARBA00009261"/>
    </source>
</evidence>
<feature type="transmembrane region" description="Helical" evidence="8">
    <location>
        <begin position="92"/>
        <end position="113"/>
    </location>
</feature>
<keyword evidence="7 8" id="KW-0472">Membrane</keyword>
<dbReference type="OrthoDB" id="9806926at2"/>
<comment type="similarity">
    <text evidence="2 8">Belongs to the alanine or glycine:cation symporter (AGCS) (TC 2.A.25) family.</text>
</comment>
<dbReference type="EMBL" id="QICD01000023">
    <property type="protein sequence ID" value="RNL40935.1"/>
    <property type="molecule type" value="Genomic_DNA"/>
</dbReference>
<feature type="transmembrane region" description="Helical" evidence="8">
    <location>
        <begin position="369"/>
        <end position="392"/>
    </location>
</feature>
<dbReference type="NCBIfam" id="TIGR00835">
    <property type="entry name" value="agcS"/>
    <property type="match status" value="1"/>
</dbReference>
<feature type="transmembrane region" description="Helical" evidence="8">
    <location>
        <begin position="438"/>
        <end position="456"/>
    </location>
</feature>
<dbReference type="RefSeq" id="WP_123192691.1">
    <property type="nucleotide sequence ID" value="NZ_QICD01000023.1"/>
</dbReference>
<organism evidence="9 10">
    <name type="scientific">Paraeggerthella hongkongensis</name>
    <dbReference type="NCBI Taxonomy" id="230658"/>
    <lineage>
        <taxon>Bacteria</taxon>
        <taxon>Bacillati</taxon>
        <taxon>Actinomycetota</taxon>
        <taxon>Coriobacteriia</taxon>
        <taxon>Eggerthellales</taxon>
        <taxon>Eggerthellaceae</taxon>
        <taxon>Paraeggerthella</taxon>
    </lineage>
</organism>
<feature type="transmembrane region" description="Helical" evidence="8">
    <location>
        <begin position="60"/>
        <end position="86"/>
    </location>
</feature>
<evidence type="ECO:0000256" key="8">
    <source>
        <dbReference type="RuleBase" id="RU363064"/>
    </source>
</evidence>
<feature type="transmembrane region" description="Helical" evidence="8">
    <location>
        <begin position="12"/>
        <end position="30"/>
    </location>
</feature>
<keyword evidence="5 8" id="KW-0812">Transmembrane</keyword>
<keyword evidence="8" id="KW-0769">Symport</keyword>
<comment type="caution">
    <text evidence="9">The sequence shown here is derived from an EMBL/GenBank/DDBJ whole genome shotgun (WGS) entry which is preliminary data.</text>
</comment>
<dbReference type="Proteomes" id="UP000278632">
    <property type="component" value="Unassembled WGS sequence"/>
</dbReference>
<dbReference type="Pfam" id="PF01235">
    <property type="entry name" value="Na_Ala_symp"/>
    <property type="match status" value="1"/>
</dbReference>
<keyword evidence="3 8" id="KW-0813">Transport</keyword>
<dbReference type="GO" id="GO:0005283">
    <property type="term" value="F:amino acid:sodium symporter activity"/>
    <property type="evidence" value="ECO:0007669"/>
    <property type="project" value="InterPro"/>
</dbReference>